<evidence type="ECO:0000313" key="1">
    <source>
        <dbReference type="EMBL" id="MDQ0418485.1"/>
    </source>
</evidence>
<dbReference type="Proteomes" id="UP001238450">
    <property type="component" value="Unassembled WGS sequence"/>
</dbReference>
<keyword evidence="2" id="KW-1185">Reference proteome</keyword>
<comment type="caution">
    <text evidence="1">The sequence shown here is derived from an EMBL/GenBank/DDBJ whole genome shotgun (WGS) entry which is preliminary data.</text>
</comment>
<organism evidence="1 2">
    <name type="scientific">Croceifilum oryzae</name>
    <dbReference type="NCBI Taxonomy" id="1553429"/>
    <lineage>
        <taxon>Bacteria</taxon>
        <taxon>Bacillati</taxon>
        <taxon>Bacillota</taxon>
        <taxon>Bacilli</taxon>
        <taxon>Bacillales</taxon>
        <taxon>Thermoactinomycetaceae</taxon>
        <taxon>Croceifilum</taxon>
    </lineage>
</organism>
<evidence type="ECO:0008006" key="3">
    <source>
        <dbReference type="Google" id="ProtNLM"/>
    </source>
</evidence>
<evidence type="ECO:0000313" key="2">
    <source>
        <dbReference type="Proteomes" id="UP001238450"/>
    </source>
</evidence>
<dbReference type="Pfam" id="PF13479">
    <property type="entry name" value="AAA_24"/>
    <property type="match status" value="1"/>
</dbReference>
<name>A0AAJ1TPF2_9BACL</name>
<protein>
    <recommendedName>
        <fullName evidence="3">AAA domain-containing protein</fullName>
    </recommendedName>
</protein>
<accession>A0AAJ1TPF2</accession>
<reference evidence="1 2" key="1">
    <citation type="submission" date="2023-07" db="EMBL/GenBank/DDBJ databases">
        <title>Genomic Encyclopedia of Type Strains, Phase IV (KMG-IV): sequencing the most valuable type-strain genomes for metagenomic binning, comparative biology and taxonomic classification.</title>
        <authorList>
            <person name="Goeker M."/>
        </authorList>
    </citation>
    <scope>NUCLEOTIDE SEQUENCE [LARGE SCALE GENOMIC DNA]</scope>
    <source>
        <strain evidence="1 2">DSM 46876</strain>
    </source>
</reference>
<dbReference type="AlphaFoldDB" id="A0AAJ1TPF2"/>
<dbReference type="EMBL" id="JAUSUV010000012">
    <property type="protein sequence ID" value="MDQ0418485.1"/>
    <property type="molecule type" value="Genomic_DNA"/>
</dbReference>
<proteinExistence type="predicted"/>
<sequence length="249" mass="28318">MLLPTEKTQPKQRLEDYSILLYGQPKIGKSTFCSRMDNPLFLATEPGLEALSCYEVKVPDWTTFVKVCAELSKGKHPYRTIVIDTIDNLWKCCAEFVKEKHNIQHESDLAYGKGWQLIKDEFFRAIRKLSLLPYGLVMTSHVDMTEIKNKMSTINKAVPSIPRSGRDIVLGMVDIIIYAESVRTNEGSIRVIRTQPDESWEAGDRTEHAFGRKLPSTLPLSFKKFEQAFYNQTEPEETAGGPEDVDKPA</sequence>
<gene>
    <name evidence="1" type="ORF">J2Z48_002677</name>
</gene>
<dbReference type="RefSeq" id="WP_307254230.1">
    <property type="nucleotide sequence ID" value="NZ_JAUSUV010000012.1"/>
</dbReference>